<comment type="similarity">
    <text evidence="1">Belongs to the 'GDXG' lipolytic enzyme family.</text>
</comment>
<accession>A0A8X9A3R0</accession>
<evidence type="ECO:0000313" key="3">
    <source>
        <dbReference type="EMBL" id="KAG6427288.1"/>
    </source>
</evidence>
<sequence length="319" mass="35214">MSETQAISDPYASLGLIKNSDGSFTRIAAIYDSTAACPDPPISVPILTKDVSINPQNNTWARLYLPRSKIQSSTKLPLILFFHGGGFIVASAASSFFQSFCSDIALHLNALMVSVDYRNAPEHRLPAGYDDCMEALLWLKSGDEWINDHADLSNCYIMGNSAGGNIALRVGLQASRRVVELAPVRIRGLILHQPFLGGVERTASEIRLAEDEIIPLYLADILWDLALPIGANRDHEFSNPYKGLVEVDKIVSEGWRILVSGYEGDSLIDRQMELAKWLKGKGVVVVEDFREGGSHGIEFFDQSFARALYPVLKNFILDV</sequence>
<dbReference type="PANTHER" id="PTHR23024">
    <property type="entry name" value="ARYLACETAMIDE DEACETYLASE"/>
    <property type="match status" value="1"/>
</dbReference>
<dbReference type="Pfam" id="PF07859">
    <property type="entry name" value="Abhydrolase_3"/>
    <property type="match status" value="1"/>
</dbReference>
<proteinExistence type="inferred from homology"/>
<comment type="caution">
    <text evidence="3">The sequence shown here is derived from an EMBL/GenBank/DDBJ whole genome shotgun (WGS) entry which is preliminary data.</text>
</comment>
<feature type="domain" description="Alpha/beta hydrolase fold-3" evidence="2">
    <location>
        <begin position="79"/>
        <end position="297"/>
    </location>
</feature>
<keyword evidence="4" id="KW-1185">Reference proteome</keyword>
<dbReference type="Proteomes" id="UP000298416">
    <property type="component" value="Unassembled WGS sequence"/>
</dbReference>
<dbReference type="OrthoDB" id="408631at2759"/>
<organism evidence="3">
    <name type="scientific">Salvia splendens</name>
    <name type="common">Scarlet sage</name>
    <dbReference type="NCBI Taxonomy" id="180675"/>
    <lineage>
        <taxon>Eukaryota</taxon>
        <taxon>Viridiplantae</taxon>
        <taxon>Streptophyta</taxon>
        <taxon>Embryophyta</taxon>
        <taxon>Tracheophyta</taxon>
        <taxon>Spermatophyta</taxon>
        <taxon>Magnoliopsida</taxon>
        <taxon>eudicotyledons</taxon>
        <taxon>Gunneridae</taxon>
        <taxon>Pentapetalae</taxon>
        <taxon>asterids</taxon>
        <taxon>lamiids</taxon>
        <taxon>Lamiales</taxon>
        <taxon>Lamiaceae</taxon>
        <taxon>Nepetoideae</taxon>
        <taxon>Mentheae</taxon>
        <taxon>Salviinae</taxon>
        <taxon>Salvia</taxon>
        <taxon>Salvia subgen. Calosphace</taxon>
        <taxon>core Calosphace</taxon>
    </lineage>
</organism>
<reference evidence="3" key="2">
    <citation type="submission" date="2020-08" db="EMBL/GenBank/DDBJ databases">
        <title>Plant Genome Project.</title>
        <authorList>
            <person name="Zhang R.-G."/>
        </authorList>
    </citation>
    <scope>NUCLEOTIDE SEQUENCE</scope>
    <source>
        <strain evidence="3">Huo1</strain>
        <tissue evidence="3">Leaf</tissue>
    </source>
</reference>
<dbReference type="AlphaFoldDB" id="A0A8X9A3R0"/>
<dbReference type="EMBL" id="PNBA02000004">
    <property type="protein sequence ID" value="KAG6427288.1"/>
    <property type="molecule type" value="Genomic_DNA"/>
</dbReference>
<dbReference type="GO" id="GO:0016787">
    <property type="term" value="F:hydrolase activity"/>
    <property type="evidence" value="ECO:0007669"/>
    <property type="project" value="InterPro"/>
</dbReference>
<evidence type="ECO:0000259" key="2">
    <source>
        <dbReference type="Pfam" id="PF07859"/>
    </source>
</evidence>
<dbReference type="InterPro" id="IPR029058">
    <property type="entry name" value="AB_hydrolase_fold"/>
</dbReference>
<dbReference type="PANTHER" id="PTHR23024:SF546">
    <property type="entry name" value="CARBOXYLESTERASE 120-RELATED"/>
    <property type="match status" value="1"/>
</dbReference>
<reference evidence="3" key="1">
    <citation type="submission" date="2018-01" db="EMBL/GenBank/DDBJ databases">
        <authorList>
            <person name="Mao J.F."/>
        </authorList>
    </citation>
    <scope>NUCLEOTIDE SEQUENCE</scope>
    <source>
        <strain evidence="3">Huo1</strain>
        <tissue evidence="3">Leaf</tissue>
    </source>
</reference>
<evidence type="ECO:0000256" key="1">
    <source>
        <dbReference type="ARBA" id="ARBA00010515"/>
    </source>
</evidence>
<dbReference type="SUPFAM" id="SSF53474">
    <property type="entry name" value="alpha/beta-Hydrolases"/>
    <property type="match status" value="1"/>
</dbReference>
<dbReference type="InterPro" id="IPR013094">
    <property type="entry name" value="AB_hydrolase_3"/>
</dbReference>
<dbReference type="InterPro" id="IPR050466">
    <property type="entry name" value="Carboxylest/Gibb_receptor"/>
</dbReference>
<name>A0A8X9A3R0_SALSN</name>
<evidence type="ECO:0000313" key="4">
    <source>
        <dbReference type="Proteomes" id="UP000298416"/>
    </source>
</evidence>
<protein>
    <recommendedName>
        <fullName evidence="2">Alpha/beta hydrolase fold-3 domain-containing protein</fullName>
    </recommendedName>
</protein>
<dbReference type="Gene3D" id="3.40.50.1820">
    <property type="entry name" value="alpha/beta hydrolase"/>
    <property type="match status" value="1"/>
</dbReference>
<gene>
    <name evidence="3" type="ORF">SASPL_111530</name>
</gene>